<dbReference type="InterPro" id="IPR012347">
    <property type="entry name" value="Ferritin-like"/>
</dbReference>
<sequence>MDNIGTLEDNILIILKDGEYIEGEAALLYGELSNRASDPLVKTVFQIIYHDSLKHKDVLTLVEDLLINTVRMRANIESVISQRRNLDAMVSQMMEIIKDVRNNMRGPIGTRELKDIAKKLERLEDIEETQLTSYEFLSSAIPTSADPRVQVTQVLIQSIINDEKNHKDLLEKIISL</sequence>
<organism evidence="1 2">
    <name type="scientific">Thermocladium modestius</name>
    <dbReference type="NCBI Taxonomy" id="62609"/>
    <lineage>
        <taxon>Archaea</taxon>
        <taxon>Thermoproteota</taxon>
        <taxon>Thermoprotei</taxon>
        <taxon>Thermoproteales</taxon>
        <taxon>Thermoproteaceae</taxon>
        <taxon>Thermocladium</taxon>
    </lineage>
</organism>
<keyword evidence="2" id="KW-1185">Reference proteome</keyword>
<evidence type="ECO:0000313" key="1">
    <source>
        <dbReference type="EMBL" id="GGP20205.1"/>
    </source>
</evidence>
<accession>A0A830GUJ0</accession>
<proteinExistence type="predicted"/>
<dbReference type="RefSeq" id="WP_188596099.1">
    <property type="nucleotide sequence ID" value="NZ_BMNL01000002.1"/>
</dbReference>
<reference evidence="1" key="1">
    <citation type="journal article" date="2014" name="Int. J. Syst. Evol. Microbiol.">
        <title>Complete genome sequence of Corynebacterium casei LMG S-19264T (=DSM 44701T), isolated from a smear-ripened cheese.</title>
        <authorList>
            <consortium name="US DOE Joint Genome Institute (JGI-PGF)"/>
            <person name="Walter F."/>
            <person name="Albersmeier A."/>
            <person name="Kalinowski J."/>
            <person name="Ruckert C."/>
        </authorList>
    </citation>
    <scope>NUCLEOTIDE SEQUENCE</scope>
    <source>
        <strain evidence="1">JCM 10088</strain>
    </source>
</reference>
<dbReference type="Gene3D" id="1.20.1260.10">
    <property type="match status" value="1"/>
</dbReference>
<protein>
    <recommendedName>
        <fullName evidence="3">Rubrerythrin diiron-binding domain-containing protein</fullName>
    </recommendedName>
</protein>
<evidence type="ECO:0008006" key="3">
    <source>
        <dbReference type="Google" id="ProtNLM"/>
    </source>
</evidence>
<dbReference type="OrthoDB" id="385376at2157"/>
<evidence type="ECO:0000313" key="2">
    <source>
        <dbReference type="Proteomes" id="UP000610960"/>
    </source>
</evidence>
<gene>
    <name evidence="1" type="ORF">GCM10007981_07340</name>
</gene>
<dbReference type="EMBL" id="BMNL01000002">
    <property type="protein sequence ID" value="GGP20205.1"/>
    <property type="molecule type" value="Genomic_DNA"/>
</dbReference>
<dbReference type="AlphaFoldDB" id="A0A830GUJ0"/>
<dbReference type="SUPFAM" id="SSF47240">
    <property type="entry name" value="Ferritin-like"/>
    <property type="match status" value="1"/>
</dbReference>
<dbReference type="InterPro" id="IPR009078">
    <property type="entry name" value="Ferritin-like_SF"/>
</dbReference>
<comment type="caution">
    <text evidence="1">The sequence shown here is derived from an EMBL/GenBank/DDBJ whole genome shotgun (WGS) entry which is preliminary data.</text>
</comment>
<dbReference type="Proteomes" id="UP000610960">
    <property type="component" value="Unassembled WGS sequence"/>
</dbReference>
<reference evidence="1" key="2">
    <citation type="submission" date="2020-09" db="EMBL/GenBank/DDBJ databases">
        <authorList>
            <person name="Sun Q."/>
            <person name="Ohkuma M."/>
        </authorList>
    </citation>
    <scope>NUCLEOTIDE SEQUENCE</scope>
    <source>
        <strain evidence="1">JCM 10088</strain>
    </source>
</reference>
<name>A0A830GUJ0_9CREN</name>